<feature type="transmembrane region" description="Helical" evidence="6">
    <location>
        <begin position="204"/>
        <end position="222"/>
    </location>
</feature>
<proteinExistence type="predicted"/>
<feature type="transmembrane region" description="Helical" evidence="6">
    <location>
        <begin position="134"/>
        <end position="159"/>
    </location>
</feature>
<dbReference type="RefSeq" id="WP_129887231.1">
    <property type="nucleotide sequence ID" value="NZ_CP035758.1"/>
</dbReference>
<evidence type="ECO:0000259" key="7">
    <source>
        <dbReference type="PROSITE" id="PS50850"/>
    </source>
</evidence>
<feature type="transmembrane region" description="Helical" evidence="6">
    <location>
        <begin position="269"/>
        <end position="288"/>
    </location>
</feature>
<organism evidence="8 9">
    <name type="scientific">Ktedonosporobacter rubrisoli</name>
    <dbReference type="NCBI Taxonomy" id="2509675"/>
    <lineage>
        <taxon>Bacteria</taxon>
        <taxon>Bacillati</taxon>
        <taxon>Chloroflexota</taxon>
        <taxon>Ktedonobacteria</taxon>
        <taxon>Ktedonobacterales</taxon>
        <taxon>Ktedonosporobacteraceae</taxon>
        <taxon>Ktedonosporobacter</taxon>
    </lineage>
</organism>
<evidence type="ECO:0000256" key="5">
    <source>
        <dbReference type="ARBA" id="ARBA00023136"/>
    </source>
</evidence>
<name>A0A4P6JN25_KTERU</name>
<feature type="domain" description="Major facilitator superfamily (MFS) profile" evidence="7">
    <location>
        <begin position="5"/>
        <end position="445"/>
    </location>
</feature>
<feature type="transmembrane region" description="Helical" evidence="6">
    <location>
        <begin position="36"/>
        <end position="55"/>
    </location>
</feature>
<protein>
    <submittedName>
        <fullName evidence="8">MFS transporter</fullName>
    </submittedName>
</protein>
<keyword evidence="3 6" id="KW-0812">Transmembrane</keyword>
<dbReference type="GO" id="GO:0022857">
    <property type="term" value="F:transmembrane transporter activity"/>
    <property type="evidence" value="ECO:0007669"/>
    <property type="project" value="InterPro"/>
</dbReference>
<dbReference type="PANTHER" id="PTHR42718:SF9">
    <property type="entry name" value="MAJOR FACILITATOR SUPERFAMILY MULTIDRUG TRANSPORTER MFSC"/>
    <property type="match status" value="1"/>
</dbReference>
<evidence type="ECO:0000256" key="3">
    <source>
        <dbReference type="ARBA" id="ARBA00022692"/>
    </source>
</evidence>
<sequence>MSVWQIVLILLGVLLNGLNSSMIAVALVPIGEYYHVSTWATAWLVSGLYLATSVAQPIMGRLADLLGAKRIFCAGLVVVAIAGLGANVAPQIGWLVAARVLLGIGTSAAYPAALAMVRRHSASNSKGGISSSTILGALTIAGQVCTALGPSLGGFLISLHGWQTIFLVNIPLAGFCLIGTIFSLPGDDRSTMSSSITIMKTLDIAGMVLFSAMIIMLLLVLMNLQFGISWLPLGIACASGALLVWRELHCASPFIDLRMLAANKGQAMTYLRYALTYLVFYSIFYGFSQWLEQGRGLDPVQAGLVMLPIAMVGALCAAMVTRMRRVWLMLIAGTSLMLISTSSMQLFYASIPVLALVAIAAIMGIPNGFNNLGNQNALYMQAPAEQMGAAAGLLRTSQYIGAILAASLITLSFTPRATDTGLHHLSLVLIVVSVVLLIITLSDKGLRSLVLGQSDKNKETTVNAIGLERGEKQHVTN</sequence>
<keyword evidence="4 6" id="KW-1133">Transmembrane helix</keyword>
<dbReference type="GO" id="GO:0005886">
    <property type="term" value="C:plasma membrane"/>
    <property type="evidence" value="ECO:0007669"/>
    <property type="project" value="UniProtKB-SubCell"/>
</dbReference>
<feature type="transmembrane region" description="Helical" evidence="6">
    <location>
        <begin position="67"/>
        <end position="86"/>
    </location>
</feature>
<feature type="transmembrane region" description="Helical" evidence="6">
    <location>
        <begin position="393"/>
        <end position="415"/>
    </location>
</feature>
<dbReference type="PROSITE" id="PS50850">
    <property type="entry name" value="MFS"/>
    <property type="match status" value="1"/>
</dbReference>
<dbReference type="Proteomes" id="UP000290365">
    <property type="component" value="Chromosome"/>
</dbReference>
<comment type="subcellular location">
    <subcellularLocation>
        <location evidence="1">Cell membrane</location>
        <topology evidence="1">Multi-pass membrane protein</topology>
    </subcellularLocation>
</comment>
<evidence type="ECO:0000313" key="9">
    <source>
        <dbReference type="Proteomes" id="UP000290365"/>
    </source>
</evidence>
<dbReference type="Pfam" id="PF07690">
    <property type="entry name" value="MFS_1"/>
    <property type="match status" value="1"/>
</dbReference>
<evidence type="ECO:0000313" key="8">
    <source>
        <dbReference type="EMBL" id="QBD76442.1"/>
    </source>
</evidence>
<evidence type="ECO:0000256" key="6">
    <source>
        <dbReference type="SAM" id="Phobius"/>
    </source>
</evidence>
<evidence type="ECO:0000256" key="2">
    <source>
        <dbReference type="ARBA" id="ARBA00022448"/>
    </source>
</evidence>
<dbReference type="Gene3D" id="1.20.1720.10">
    <property type="entry name" value="Multidrug resistance protein D"/>
    <property type="match status" value="1"/>
</dbReference>
<dbReference type="InterPro" id="IPR011701">
    <property type="entry name" value="MFS"/>
</dbReference>
<feature type="transmembrane region" description="Helical" evidence="6">
    <location>
        <begin position="421"/>
        <end position="441"/>
    </location>
</feature>
<dbReference type="InterPro" id="IPR020846">
    <property type="entry name" value="MFS_dom"/>
</dbReference>
<feature type="transmembrane region" description="Helical" evidence="6">
    <location>
        <begin position="327"/>
        <end position="347"/>
    </location>
</feature>
<feature type="transmembrane region" description="Helical" evidence="6">
    <location>
        <begin position="300"/>
        <end position="320"/>
    </location>
</feature>
<dbReference type="KEGG" id="kbs:EPA93_10635"/>
<reference evidence="8 9" key="1">
    <citation type="submission" date="2019-01" db="EMBL/GenBank/DDBJ databases">
        <title>Ktedonosporobacter rubrisoli SCAWS-G2.</title>
        <authorList>
            <person name="Huang Y."/>
            <person name="Yan B."/>
        </authorList>
    </citation>
    <scope>NUCLEOTIDE SEQUENCE [LARGE SCALE GENOMIC DNA]</scope>
    <source>
        <strain evidence="8 9">SCAWS-G2</strain>
    </source>
</reference>
<dbReference type="InterPro" id="IPR036259">
    <property type="entry name" value="MFS_trans_sf"/>
</dbReference>
<dbReference type="Gene3D" id="1.20.1250.20">
    <property type="entry name" value="MFS general substrate transporter like domains"/>
    <property type="match status" value="1"/>
</dbReference>
<dbReference type="EMBL" id="CP035758">
    <property type="protein sequence ID" value="QBD76442.1"/>
    <property type="molecule type" value="Genomic_DNA"/>
</dbReference>
<feature type="transmembrane region" description="Helical" evidence="6">
    <location>
        <begin position="353"/>
        <end position="372"/>
    </location>
</feature>
<feature type="transmembrane region" description="Helical" evidence="6">
    <location>
        <begin position="228"/>
        <end position="248"/>
    </location>
</feature>
<feature type="transmembrane region" description="Helical" evidence="6">
    <location>
        <begin position="165"/>
        <end position="184"/>
    </location>
</feature>
<gene>
    <name evidence="8" type="ORF">EPA93_10635</name>
</gene>
<evidence type="ECO:0000256" key="1">
    <source>
        <dbReference type="ARBA" id="ARBA00004651"/>
    </source>
</evidence>
<dbReference type="PANTHER" id="PTHR42718">
    <property type="entry name" value="MAJOR FACILITATOR SUPERFAMILY MULTIDRUG TRANSPORTER MFSC"/>
    <property type="match status" value="1"/>
</dbReference>
<keyword evidence="2" id="KW-0813">Transport</keyword>
<keyword evidence="5 6" id="KW-0472">Membrane</keyword>
<dbReference type="AlphaFoldDB" id="A0A4P6JN25"/>
<feature type="transmembrane region" description="Helical" evidence="6">
    <location>
        <begin position="92"/>
        <end position="113"/>
    </location>
</feature>
<keyword evidence="9" id="KW-1185">Reference proteome</keyword>
<dbReference type="OrthoDB" id="102502at2"/>
<accession>A0A4P6JN25</accession>
<dbReference type="SUPFAM" id="SSF103473">
    <property type="entry name" value="MFS general substrate transporter"/>
    <property type="match status" value="1"/>
</dbReference>
<evidence type="ECO:0000256" key="4">
    <source>
        <dbReference type="ARBA" id="ARBA00022989"/>
    </source>
</evidence>